<proteinExistence type="inferred from homology"/>
<dbReference type="GO" id="GO:0005886">
    <property type="term" value="C:plasma membrane"/>
    <property type="evidence" value="ECO:0007669"/>
    <property type="project" value="UniProtKB-SubCell"/>
</dbReference>
<dbReference type="GO" id="GO:0015079">
    <property type="term" value="F:potassium ion transmembrane transporter activity"/>
    <property type="evidence" value="ECO:0007669"/>
    <property type="project" value="InterPro"/>
</dbReference>
<keyword evidence="3" id="KW-0472">Membrane</keyword>
<keyword evidence="3" id="KW-1133">Transmembrane helix</keyword>
<reference evidence="5 6" key="1">
    <citation type="journal article" date="2018" name="Mol. Plant">
        <title>The genome of Artemisia annua provides insight into the evolution of Asteraceae family and artemisinin biosynthesis.</title>
        <authorList>
            <person name="Shen Q."/>
            <person name="Zhang L."/>
            <person name="Liao Z."/>
            <person name="Wang S."/>
            <person name="Yan T."/>
            <person name="Shi P."/>
            <person name="Liu M."/>
            <person name="Fu X."/>
            <person name="Pan Q."/>
            <person name="Wang Y."/>
            <person name="Lv Z."/>
            <person name="Lu X."/>
            <person name="Zhang F."/>
            <person name="Jiang W."/>
            <person name="Ma Y."/>
            <person name="Chen M."/>
            <person name="Hao X."/>
            <person name="Li L."/>
            <person name="Tang Y."/>
            <person name="Lv G."/>
            <person name="Zhou Y."/>
            <person name="Sun X."/>
            <person name="Brodelius P.E."/>
            <person name="Rose J.K.C."/>
            <person name="Tang K."/>
        </authorList>
    </citation>
    <scope>NUCLEOTIDE SEQUENCE [LARGE SCALE GENOMIC DNA]</scope>
    <source>
        <strain evidence="6">cv. Huhao1</strain>
        <tissue evidence="5">Leaf</tissue>
    </source>
</reference>
<dbReference type="PANTHER" id="PTHR30540">
    <property type="entry name" value="OSMOTIC STRESS POTASSIUM TRANSPORTER"/>
    <property type="match status" value="1"/>
</dbReference>
<protein>
    <submittedName>
        <fullName evidence="5">Potassium transporter 1</fullName>
    </submittedName>
</protein>
<dbReference type="Pfam" id="PF02705">
    <property type="entry name" value="K_trans"/>
    <property type="match status" value="2"/>
</dbReference>
<evidence type="ECO:0000256" key="1">
    <source>
        <dbReference type="ARBA" id="ARBA00004651"/>
    </source>
</evidence>
<feature type="transmembrane region" description="Helical" evidence="3">
    <location>
        <begin position="211"/>
        <end position="238"/>
    </location>
</feature>
<evidence type="ECO:0000259" key="4">
    <source>
        <dbReference type="Pfam" id="PF02705"/>
    </source>
</evidence>
<accession>A0A2U1P4G0</accession>
<comment type="caution">
    <text evidence="5">The sequence shown here is derived from an EMBL/GenBank/DDBJ whole genome shotgun (WGS) entry which is preliminary data.</text>
</comment>
<dbReference type="STRING" id="35608.A0A2U1P4G0"/>
<dbReference type="AlphaFoldDB" id="A0A2U1P4G0"/>
<comment type="subcellular location">
    <subcellularLocation>
        <location evidence="1">Cell membrane</location>
        <topology evidence="1">Multi-pass membrane protein</topology>
    </subcellularLocation>
</comment>
<feature type="transmembrane region" description="Helical" evidence="3">
    <location>
        <begin position="67"/>
        <end position="85"/>
    </location>
</feature>
<feature type="domain" description="K+ potassium transporter integral membrane" evidence="4">
    <location>
        <begin position="198"/>
        <end position="266"/>
    </location>
</feature>
<comment type="similarity">
    <text evidence="2">Belongs to the HAK/KUP transporter (TC 2.A.72.3) family.</text>
</comment>
<name>A0A2U1P4G0_ARTAN</name>
<dbReference type="OrthoDB" id="504708at2759"/>
<gene>
    <name evidence="5" type="ORF">CTI12_AA193880</name>
</gene>
<feature type="transmembrane region" description="Helical" evidence="3">
    <location>
        <begin position="92"/>
        <end position="109"/>
    </location>
</feature>
<evidence type="ECO:0000313" key="6">
    <source>
        <dbReference type="Proteomes" id="UP000245207"/>
    </source>
</evidence>
<feature type="domain" description="K+ potassium transporter integral membrane" evidence="4">
    <location>
        <begin position="1"/>
        <end position="181"/>
    </location>
</feature>
<feature type="transmembrane region" description="Helical" evidence="3">
    <location>
        <begin position="115"/>
        <end position="139"/>
    </location>
</feature>
<dbReference type="EMBL" id="PKPP01001706">
    <property type="protein sequence ID" value="PWA80580.1"/>
    <property type="molecule type" value="Genomic_DNA"/>
</dbReference>
<dbReference type="InterPro" id="IPR003855">
    <property type="entry name" value="K+_transporter"/>
</dbReference>
<evidence type="ECO:0000256" key="2">
    <source>
        <dbReference type="ARBA" id="ARBA00008440"/>
    </source>
</evidence>
<sequence>MSADDNGVGGTFAFYSLLCHHAKLSMLPNQQDTDEKLSVYGVEKAAETWQSFAFKSFFEKHTVFRKGLLIFVLLGTCMTIGNGVFTPAISDYVVAISCVLLVGIFSIQHHGTNRVAFLFAPIVTAWLLSIAGIGIYNIIKWNPRIFQALSPIYMVKSLKETRREGWLSLGGVVLSITGVESKHAAFLSRHRAITRISKEAFIKQYQARKAVFWPVFIVATSAAVVGSQAAISATFSIISQCCCALNCFPHVKIVRTSRKIYGQVYILEESSNEIV</sequence>
<keyword evidence="3" id="KW-0812">Transmembrane</keyword>
<dbReference type="InterPro" id="IPR053951">
    <property type="entry name" value="K_trans_N"/>
</dbReference>
<keyword evidence="6" id="KW-1185">Reference proteome</keyword>
<dbReference type="PANTHER" id="PTHR30540:SF14">
    <property type="entry name" value="POTASSIUM TRANSPORTER 1"/>
    <property type="match status" value="1"/>
</dbReference>
<evidence type="ECO:0000256" key="3">
    <source>
        <dbReference type="SAM" id="Phobius"/>
    </source>
</evidence>
<dbReference type="Proteomes" id="UP000245207">
    <property type="component" value="Unassembled WGS sequence"/>
</dbReference>
<organism evidence="5 6">
    <name type="scientific">Artemisia annua</name>
    <name type="common">Sweet wormwood</name>
    <dbReference type="NCBI Taxonomy" id="35608"/>
    <lineage>
        <taxon>Eukaryota</taxon>
        <taxon>Viridiplantae</taxon>
        <taxon>Streptophyta</taxon>
        <taxon>Embryophyta</taxon>
        <taxon>Tracheophyta</taxon>
        <taxon>Spermatophyta</taxon>
        <taxon>Magnoliopsida</taxon>
        <taxon>eudicotyledons</taxon>
        <taxon>Gunneridae</taxon>
        <taxon>Pentapetalae</taxon>
        <taxon>asterids</taxon>
        <taxon>campanulids</taxon>
        <taxon>Asterales</taxon>
        <taxon>Asteraceae</taxon>
        <taxon>Asteroideae</taxon>
        <taxon>Anthemideae</taxon>
        <taxon>Artemisiinae</taxon>
        <taxon>Artemisia</taxon>
    </lineage>
</organism>
<evidence type="ECO:0000313" key="5">
    <source>
        <dbReference type="EMBL" id="PWA80580.1"/>
    </source>
</evidence>